<protein>
    <recommendedName>
        <fullName evidence="3">TIGR03984 family CRISPR-associated protein</fullName>
    </recommendedName>
</protein>
<name>Q0ATZ1_SYNWW</name>
<dbReference type="OrthoDB" id="2083799at2"/>
<dbReference type="AlphaFoldDB" id="Q0ATZ1"/>
<gene>
    <name evidence="1" type="ordered locus">Swol_2525</name>
</gene>
<dbReference type="eggNOG" id="ENOG502ZBPV">
    <property type="taxonomic scope" value="Bacteria"/>
</dbReference>
<dbReference type="HOGENOM" id="CLU_102826_0_0_9"/>
<dbReference type="EMBL" id="CP000448">
    <property type="protein sequence ID" value="ABI69813.1"/>
    <property type="molecule type" value="Genomic_DNA"/>
</dbReference>
<dbReference type="InterPro" id="IPR023815">
    <property type="entry name" value="CRISPR-assoc_Csx19"/>
</dbReference>
<accession>Q0ATZ1</accession>
<organism evidence="1 2">
    <name type="scientific">Syntrophomonas wolfei subsp. wolfei (strain DSM 2245B / Goettingen)</name>
    <dbReference type="NCBI Taxonomy" id="335541"/>
    <lineage>
        <taxon>Bacteria</taxon>
        <taxon>Bacillati</taxon>
        <taxon>Bacillota</taxon>
        <taxon>Clostridia</taxon>
        <taxon>Eubacteriales</taxon>
        <taxon>Syntrophomonadaceae</taxon>
        <taxon>Syntrophomonas</taxon>
    </lineage>
</organism>
<dbReference type="KEGG" id="swo:Swol_2525"/>
<proteinExistence type="predicted"/>
<dbReference type="NCBIfam" id="TIGR03984">
    <property type="entry name" value="CRISPR-associated protein Csx19"/>
    <property type="match status" value="1"/>
</dbReference>
<dbReference type="Proteomes" id="UP000001968">
    <property type="component" value="Chromosome"/>
</dbReference>
<dbReference type="STRING" id="335541.Swol_2525"/>
<evidence type="ECO:0000313" key="2">
    <source>
        <dbReference type="Proteomes" id="UP000001968"/>
    </source>
</evidence>
<sequence length="197" mass="23131">MPSKAMQLVRFKQNEPQIMMGEWRTLQNKIKEHFNSKKAGALVTMYHGICLGSFEKGQFIMPPSLPFQPEYLRLLRVFNEDSECYVWKSSMDTGDIFRLRIRQDEEDNSGELEAIEARQLLWGTRLEEYLENEWKLLKEERGIELRVHHSLLPDNLTLNASNRLWLVTRNYIDFNPMGQAGYGDCRFVRIEGGRGNE</sequence>
<reference evidence="2" key="1">
    <citation type="journal article" date="2010" name="Environ. Microbiol.">
        <title>The genome of Syntrophomonas wolfei: new insights into syntrophic metabolism and biohydrogen production.</title>
        <authorList>
            <person name="Sieber J.R."/>
            <person name="Sims D.R."/>
            <person name="Han C."/>
            <person name="Kim E."/>
            <person name="Lykidis A."/>
            <person name="Lapidus A.L."/>
            <person name="McDonnald E."/>
            <person name="Rohlin L."/>
            <person name="Culley D.E."/>
            <person name="Gunsalus R."/>
            <person name="McInerney M.J."/>
        </authorList>
    </citation>
    <scope>NUCLEOTIDE SEQUENCE [LARGE SCALE GENOMIC DNA]</scope>
    <source>
        <strain evidence="2">DSM 2245B / Goettingen</strain>
    </source>
</reference>
<evidence type="ECO:0008006" key="3">
    <source>
        <dbReference type="Google" id="ProtNLM"/>
    </source>
</evidence>
<evidence type="ECO:0000313" key="1">
    <source>
        <dbReference type="EMBL" id="ABI69813.1"/>
    </source>
</evidence>
<keyword evidence="2" id="KW-1185">Reference proteome</keyword>
<dbReference type="RefSeq" id="WP_011641893.1">
    <property type="nucleotide sequence ID" value="NC_008346.1"/>
</dbReference>